<evidence type="ECO:0000256" key="1">
    <source>
        <dbReference type="SAM" id="Phobius"/>
    </source>
</evidence>
<accession>A0A410WSV2</accession>
<name>A0A410WSV2_9BACL</name>
<feature type="transmembrane region" description="Helical" evidence="1">
    <location>
        <begin position="6"/>
        <end position="27"/>
    </location>
</feature>
<evidence type="ECO:0000313" key="5">
    <source>
        <dbReference type="Proteomes" id="UP001527202"/>
    </source>
</evidence>
<dbReference type="EMBL" id="JAMDMJ010000008">
    <property type="protein sequence ID" value="MCY9595651.1"/>
    <property type="molecule type" value="Genomic_DNA"/>
</dbReference>
<evidence type="ECO:0000313" key="4">
    <source>
        <dbReference type="Proteomes" id="UP000288943"/>
    </source>
</evidence>
<sequence length="191" mass="21023">MEQTLAAGSVVTTACILAAACLGWFYVWIRRKQKAEGAALLQSVITALAVTFFFLLPLLIMFVCVYAALLSAGTFLPDSIWFQQSEDLLSLALLLIFAQTLLSIPVRLLLRLGALKGLGEFRKKIGMPLVPLQLSLTMLTFALGYMAAREWHLTSVDLTESGLYYVSILPPLAAFGIFTLLRRRRENPPGA</sequence>
<feature type="transmembrane region" description="Helical" evidence="1">
    <location>
        <begin position="163"/>
        <end position="181"/>
    </location>
</feature>
<keyword evidence="1" id="KW-0472">Membrane</keyword>
<reference evidence="3 4" key="1">
    <citation type="submission" date="2018-01" db="EMBL/GenBank/DDBJ databases">
        <title>The whole genome sequencing and assembly of Paenibacillus chitinolyticus KCCM 41400 strain.</title>
        <authorList>
            <person name="Kim J.-Y."/>
            <person name="Park M.-K."/>
            <person name="Lee Y.-J."/>
            <person name="Yi H."/>
            <person name="Bahn Y.-S."/>
            <person name="Kim J.F."/>
            <person name="Lee D.-W."/>
        </authorList>
    </citation>
    <scope>NUCLEOTIDE SEQUENCE [LARGE SCALE GENOMIC DNA]</scope>
    <source>
        <strain evidence="3 4">KCCM 41400</strain>
    </source>
</reference>
<keyword evidence="1" id="KW-1133">Transmembrane helix</keyword>
<dbReference type="KEGG" id="pchi:PC41400_06935"/>
<dbReference type="RefSeq" id="WP_042229439.1">
    <property type="nucleotide sequence ID" value="NZ_CP026520.1"/>
</dbReference>
<dbReference type="GeneID" id="95374552"/>
<keyword evidence="1" id="KW-0812">Transmembrane</keyword>
<feature type="transmembrane region" description="Helical" evidence="1">
    <location>
        <begin position="88"/>
        <end position="110"/>
    </location>
</feature>
<feature type="transmembrane region" description="Helical" evidence="1">
    <location>
        <begin position="130"/>
        <end position="148"/>
    </location>
</feature>
<dbReference type="Proteomes" id="UP001527202">
    <property type="component" value="Unassembled WGS sequence"/>
</dbReference>
<proteinExistence type="predicted"/>
<dbReference type="Proteomes" id="UP000288943">
    <property type="component" value="Chromosome"/>
</dbReference>
<dbReference type="EMBL" id="CP026520">
    <property type="protein sequence ID" value="QAV17411.1"/>
    <property type="molecule type" value="Genomic_DNA"/>
</dbReference>
<gene>
    <name evidence="2" type="ORF">M5X16_07695</name>
    <name evidence="3" type="ORF">PC41400_06935</name>
</gene>
<dbReference type="OrthoDB" id="2601441at2"/>
<feature type="transmembrane region" description="Helical" evidence="1">
    <location>
        <begin position="39"/>
        <end position="68"/>
    </location>
</feature>
<organism evidence="3 4">
    <name type="scientific">Paenibacillus chitinolyticus</name>
    <dbReference type="NCBI Taxonomy" id="79263"/>
    <lineage>
        <taxon>Bacteria</taxon>
        <taxon>Bacillati</taxon>
        <taxon>Bacillota</taxon>
        <taxon>Bacilli</taxon>
        <taxon>Bacillales</taxon>
        <taxon>Paenibacillaceae</taxon>
        <taxon>Paenibacillus</taxon>
    </lineage>
</organism>
<reference evidence="2 5" key="2">
    <citation type="submission" date="2022-05" db="EMBL/GenBank/DDBJ databases">
        <title>Genome Sequencing of Bee-Associated Microbes.</title>
        <authorList>
            <person name="Dunlap C."/>
        </authorList>
    </citation>
    <scope>NUCLEOTIDE SEQUENCE [LARGE SCALE GENOMIC DNA]</scope>
    <source>
        <strain evidence="2 5">NRRL B-23120</strain>
    </source>
</reference>
<evidence type="ECO:0000313" key="3">
    <source>
        <dbReference type="EMBL" id="QAV17411.1"/>
    </source>
</evidence>
<evidence type="ECO:0000313" key="2">
    <source>
        <dbReference type="EMBL" id="MCY9595651.1"/>
    </source>
</evidence>
<keyword evidence="5" id="KW-1185">Reference proteome</keyword>
<dbReference type="AlphaFoldDB" id="A0A410WSV2"/>
<protein>
    <submittedName>
        <fullName evidence="3">Uncharacterized protein</fullName>
    </submittedName>
</protein>